<sequence>MKSSIGASLPSNSACVMAADRAVTPAWSVSSKSSECAKAAFNNAAYCGSKPGEPLAIAVELPLPDP</sequence>
<accession>A0A139HD40</accession>
<protein>
    <submittedName>
        <fullName evidence="1">Uncharacterized protein</fullName>
    </submittedName>
</protein>
<comment type="caution">
    <text evidence="1">The sequence shown here is derived from an EMBL/GenBank/DDBJ whole genome shotgun (WGS) entry which is preliminary data.</text>
</comment>
<keyword evidence="2" id="KW-1185">Reference proteome</keyword>
<dbReference type="AlphaFoldDB" id="A0A139HD40"/>
<proteinExistence type="predicted"/>
<dbReference type="OrthoDB" id="5853397at2759"/>
<gene>
    <name evidence="1" type="ORF">AC578_5865</name>
</gene>
<evidence type="ECO:0000313" key="2">
    <source>
        <dbReference type="Proteomes" id="UP000070133"/>
    </source>
</evidence>
<name>A0A139HD40_9PEZI</name>
<dbReference type="Proteomes" id="UP000070133">
    <property type="component" value="Unassembled WGS sequence"/>
</dbReference>
<dbReference type="EMBL" id="LFZN01000075">
    <property type="protein sequence ID" value="KXT00336.1"/>
    <property type="molecule type" value="Genomic_DNA"/>
</dbReference>
<organism evidence="1 2">
    <name type="scientific">Pseudocercospora eumusae</name>
    <dbReference type="NCBI Taxonomy" id="321146"/>
    <lineage>
        <taxon>Eukaryota</taxon>
        <taxon>Fungi</taxon>
        <taxon>Dikarya</taxon>
        <taxon>Ascomycota</taxon>
        <taxon>Pezizomycotina</taxon>
        <taxon>Dothideomycetes</taxon>
        <taxon>Dothideomycetidae</taxon>
        <taxon>Mycosphaerellales</taxon>
        <taxon>Mycosphaerellaceae</taxon>
        <taxon>Pseudocercospora</taxon>
    </lineage>
</organism>
<evidence type="ECO:0000313" key="1">
    <source>
        <dbReference type="EMBL" id="KXT00336.1"/>
    </source>
</evidence>
<reference evidence="1 2" key="1">
    <citation type="submission" date="2015-07" db="EMBL/GenBank/DDBJ databases">
        <title>Comparative genomics of the Sigatoka disease complex on banana suggests a link between parallel evolutionary changes in Pseudocercospora fijiensis and Pseudocercospora eumusae and increased virulence on the banana host.</title>
        <authorList>
            <person name="Chang T.-C."/>
            <person name="Salvucci A."/>
            <person name="Crous P.W."/>
            <person name="Stergiopoulos I."/>
        </authorList>
    </citation>
    <scope>NUCLEOTIDE SEQUENCE [LARGE SCALE GENOMIC DNA]</scope>
    <source>
        <strain evidence="1 2">CBS 114824</strain>
    </source>
</reference>